<dbReference type="SUPFAM" id="SSF47413">
    <property type="entry name" value="lambda repressor-like DNA-binding domains"/>
    <property type="match status" value="1"/>
</dbReference>
<dbReference type="PROSITE" id="PS50943">
    <property type="entry name" value="HTH_CROC1"/>
    <property type="match status" value="1"/>
</dbReference>
<feature type="region of interest" description="Disordered" evidence="4">
    <location>
        <begin position="68"/>
        <end position="89"/>
    </location>
</feature>
<dbReference type="Gene3D" id="1.10.260.40">
    <property type="entry name" value="lambda repressor-like DNA-binding domains"/>
    <property type="match status" value="1"/>
</dbReference>
<accession>A0A7Z8JWB1</accession>
<keyword evidence="2" id="KW-0238">DNA-binding</keyword>
<dbReference type="PANTHER" id="PTHR46797">
    <property type="entry name" value="HTH-TYPE TRANSCRIPTIONAL REGULATOR"/>
    <property type="match status" value="1"/>
</dbReference>
<evidence type="ECO:0000256" key="1">
    <source>
        <dbReference type="ARBA" id="ARBA00023015"/>
    </source>
</evidence>
<feature type="domain" description="HTH cro/C1-type" evidence="5">
    <location>
        <begin position="13"/>
        <end position="67"/>
    </location>
</feature>
<dbReference type="EMBL" id="SZYE01000262">
    <property type="protein sequence ID" value="TKR22059.1"/>
    <property type="molecule type" value="Genomic_DNA"/>
</dbReference>
<dbReference type="InterPro" id="IPR010982">
    <property type="entry name" value="Lambda_DNA-bd_dom_sf"/>
</dbReference>
<evidence type="ECO:0000256" key="2">
    <source>
        <dbReference type="ARBA" id="ARBA00023125"/>
    </source>
</evidence>
<protein>
    <submittedName>
        <fullName evidence="6">Helix-turn-helix transcriptional regulator</fullName>
    </submittedName>
</protein>
<dbReference type="GO" id="GO:0005829">
    <property type="term" value="C:cytosol"/>
    <property type="evidence" value="ECO:0007669"/>
    <property type="project" value="TreeGrafter"/>
</dbReference>
<dbReference type="GO" id="GO:0003700">
    <property type="term" value="F:DNA-binding transcription factor activity"/>
    <property type="evidence" value="ECO:0007669"/>
    <property type="project" value="TreeGrafter"/>
</dbReference>
<dbReference type="InterPro" id="IPR050807">
    <property type="entry name" value="TransReg_Diox_bact_type"/>
</dbReference>
<dbReference type="OrthoDB" id="9814553at2"/>
<comment type="caution">
    <text evidence="6">The sequence shown here is derived from an EMBL/GenBank/DDBJ whole genome shotgun (WGS) entry which is preliminary data.</text>
</comment>
<evidence type="ECO:0000313" key="7">
    <source>
        <dbReference type="Proteomes" id="UP000308121"/>
    </source>
</evidence>
<dbReference type="CDD" id="cd00093">
    <property type="entry name" value="HTH_XRE"/>
    <property type="match status" value="1"/>
</dbReference>
<evidence type="ECO:0000256" key="4">
    <source>
        <dbReference type="SAM" id="MobiDB-lite"/>
    </source>
</evidence>
<evidence type="ECO:0000259" key="5">
    <source>
        <dbReference type="PROSITE" id="PS50943"/>
    </source>
</evidence>
<dbReference type="GO" id="GO:0003677">
    <property type="term" value="F:DNA binding"/>
    <property type="evidence" value="ECO:0007669"/>
    <property type="project" value="UniProtKB-KW"/>
</dbReference>
<dbReference type="RefSeq" id="WP_154731080.1">
    <property type="nucleotide sequence ID" value="NZ_SZYE01000262.1"/>
</dbReference>
<gene>
    <name evidence="6" type="ORF">FA014_18490</name>
</gene>
<dbReference type="AlphaFoldDB" id="A0A7Z8JWB1"/>
<dbReference type="Pfam" id="PF01381">
    <property type="entry name" value="HTH_3"/>
    <property type="match status" value="1"/>
</dbReference>
<proteinExistence type="predicted"/>
<evidence type="ECO:0000256" key="3">
    <source>
        <dbReference type="ARBA" id="ARBA00023163"/>
    </source>
</evidence>
<dbReference type="SMART" id="SM00530">
    <property type="entry name" value="HTH_XRE"/>
    <property type="match status" value="1"/>
</dbReference>
<reference evidence="6 7" key="1">
    <citation type="submission" date="2019-05" db="EMBL/GenBank/DDBJ databases">
        <title>Genome sequence of Cellulomonas hominis strain CS1.</title>
        <authorList>
            <person name="Belmont J."/>
            <person name="Maclea K.S."/>
        </authorList>
    </citation>
    <scope>NUCLEOTIDE SEQUENCE [LARGE SCALE GENOMIC DNA]</scope>
    <source>
        <strain evidence="6 7">CS1</strain>
    </source>
</reference>
<evidence type="ECO:0000313" key="6">
    <source>
        <dbReference type="EMBL" id="TKR22059.1"/>
    </source>
</evidence>
<keyword evidence="3" id="KW-0804">Transcription</keyword>
<dbReference type="InterPro" id="IPR001387">
    <property type="entry name" value="Cro/C1-type_HTH"/>
</dbReference>
<organism evidence="6 7">
    <name type="scientific">Cellulomonas hominis</name>
    <dbReference type="NCBI Taxonomy" id="156981"/>
    <lineage>
        <taxon>Bacteria</taxon>
        <taxon>Bacillati</taxon>
        <taxon>Actinomycetota</taxon>
        <taxon>Actinomycetes</taxon>
        <taxon>Micrococcales</taxon>
        <taxon>Cellulomonadaceae</taxon>
        <taxon>Cellulomonas</taxon>
    </lineage>
</organism>
<sequence length="89" mass="9630">MDGELQRTVGRNIRRIRAARELSQEELAELIGNHRTYVGSVERGERNLSLRSLERLAAGLGVDPVALLAPPAPGEPAPREPAPREPAAS</sequence>
<dbReference type="PANTHER" id="PTHR46797:SF23">
    <property type="entry name" value="HTH-TYPE TRANSCRIPTIONAL REGULATOR SUTR"/>
    <property type="match status" value="1"/>
</dbReference>
<dbReference type="Proteomes" id="UP000308121">
    <property type="component" value="Unassembled WGS sequence"/>
</dbReference>
<name>A0A7Z8JWB1_9CELL</name>
<keyword evidence="1" id="KW-0805">Transcription regulation</keyword>